<evidence type="ECO:0000313" key="1">
    <source>
        <dbReference type="EMBL" id="HHN52393.1"/>
    </source>
</evidence>
<gene>
    <name evidence="1" type="ORF">ENM30_03660</name>
</gene>
<sequence length="60" mass="6664">MDKESVHIDVQNYSTLTEVAKTHLATKLPPSWAEHLAPIVVKALIGASEFVNGYTKLIWT</sequence>
<proteinExistence type="predicted"/>
<comment type="caution">
    <text evidence="1">The sequence shown here is derived from an EMBL/GenBank/DDBJ whole genome shotgun (WGS) entry which is preliminary data.</text>
</comment>
<accession>A0A7J3WCG7</accession>
<reference evidence="1" key="1">
    <citation type="journal article" date="2020" name="mSystems">
        <title>Genome- and Community-Level Interaction Insights into Carbon Utilization and Element Cycling Functions of Hydrothermarchaeota in Hydrothermal Sediment.</title>
        <authorList>
            <person name="Zhou Z."/>
            <person name="Liu Y."/>
            <person name="Xu W."/>
            <person name="Pan J."/>
            <person name="Luo Z.H."/>
            <person name="Li M."/>
        </authorList>
    </citation>
    <scope>NUCLEOTIDE SEQUENCE [LARGE SCALE GENOMIC DNA]</scope>
    <source>
        <strain evidence="1">SpSt-1073</strain>
    </source>
</reference>
<protein>
    <submittedName>
        <fullName evidence="1">Uncharacterized protein</fullName>
    </submittedName>
</protein>
<dbReference type="SUPFAM" id="SSF54849">
    <property type="entry name" value="GroEL-intermediate domain like"/>
    <property type="match status" value="1"/>
</dbReference>
<organism evidence="1">
    <name type="scientific">Caldiarchaeum subterraneum</name>
    <dbReference type="NCBI Taxonomy" id="311458"/>
    <lineage>
        <taxon>Archaea</taxon>
        <taxon>Nitrososphaerota</taxon>
        <taxon>Candidatus Caldarchaeales</taxon>
        <taxon>Candidatus Caldarchaeaceae</taxon>
        <taxon>Candidatus Caldarchaeum</taxon>
    </lineage>
</organism>
<dbReference type="AlphaFoldDB" id="A0A7J3WCG7"/>
<name>A0A7J3WCG7_CALS0</name>
<dbReference type="InterPro" id="IPR027410">
    <property type="entry name" value="TCP-1-like_intermed_sf"/>
</dbReference>
<dbReference type="Gene3D" id="3.30.260.10">
    <property type="entry name" value="TCP-1-like chaperonin intermediate domain"/>
    <property type="match status" value="1"/>
</dbReference>
<dbReference type="EMBL" id="DRXG01000080">
    <property type="protein sequence ID" value="HHN52393.1"/>
    <property type="molecule type" value="Genomic_DNA"/>
</dbReference>